<dbReference type="SMART" id="SM00530">
    <property type="entry name" value="HTH_XRE"/>
    <property type="match status" value="1"/>
</dbReference>
<dbReference type="RefSeq" id="WP_181866536.1">
    <property type="nucleotide sequence ID" value="NZ_JACEQY010000035.1"/>
</dbReference>
<name>A0A7W2D552_9ACTN</name>
<dbReference type="PROSITE" id="PS50943">
    <property type="entry name" value="HTH_CROC1"/>
    <property type="match status" value="1"/>
</dbReference>
<dbReference type="Proteomes" id="UP000586976">
    <property type="component" value="Unassembled WGS sequence"/>
</dbReference>
<organism evidence="2 3">
    <name type="scientific">Streptomyces himalayensis subsp. aureolus</name>
    <dbReference type="NCBI Taxonomy" id="2758039"/>
    <lineage>
        <taxon>Bacteria</taxon>
        <taxon>Bacillati</taxon>
        <taxon>Actinomycetota</taxon>
        <taxon>Actinomycetes</taxon>
        <taxon>Kitasatosporales</taxon>
        <taxon>Streptomycetaceae</taxon>
        <taxon>Streptomyces</taxon>
        <taxon>Streptomyces himalayensis</taxon>
    </lineage>
</organism>
<sequence length="394" mass="42486">MKTKLQASRAARGWSQAQLMDALEDAAERLGIELPSRASLKTQVSMFENGRRDPGADYQALFCEVYQATRVELGFTLEIAPSQLDALPTLPSPRVPSPTASPEILGYLKSVFLQHAQAEPLVGPRFLVPAVQSQVPLIEELCKEASGPLRDDVVRVGARYSEFLGWLHQDTGDSQSAMLWTNRALDYAAELDDPVLSAYVYQRRSNIAAEAGQAGYAIGLANAALANARKLPNQVQAVALRARANSHALLGQADDCARALDEARAITDSGADDDGGLAGYCSVAYIDMEAANCSIQLHRPEAAVKTLEASLTQWPAEQQRDRGLCLARLATAYAQLEDVEGAYNAASQAVDIAQTTGSARILAELGRLQSHLTPWRKLVEIAELNRVLGSMKGS</sequence>
<dbReference type="EMBL" id="JACEQY010000035">
    <property type="protein sequence ID" value="MBA4864949.1"/>
    <property type="molecule type" value="Genomic_DNA"/>
</dbReference>
<dbReference type="Gene3D" id="1.25.40.10">
    <property type="entry name" value="Tetratricopeptide repeat domain"/>
    <property type="match status" value="2"/>
</dbReference>
<dbReference type="Gene3D" id="1.10.260.40">
    <property type="entry name" value="lambda repressor-like DNA-binding domains"/>
    <property type="match status" value="1"/>
</dbReference>
<dbReference type="AlphaFoldDB" id="A0A7W2D552"/>
<dbReference type="SUPFAM" id="SSF48452">
    <property type="entry name" value="TPR-like"/>
    <property type="match status" value="2"/>
</dbReference>
<dbReference type="InterPro" id="IPR010982">
    <property type="entry name" value="Lambda_DNA-bd_dom_sf"/>
</dbReference>
<dbReference type="GO" id="GO:0003677">
    <property type="term" value="F:DNA binding"/>
    <property type="evidence" value="ECO:0007669"/>
    <property type="project" value="InterPro"/>
</dbReference>
<keyword evidence="3" id="KW-1185">Reference proteome</keyword>
<proteinExistence type="predicted"/>
<protein>
    <submittedName>
        <fullName evidence="2">Helix-turn-helix transcriptional regulator</fullName>
    </submittedName>
</protein>
<dbReference type="InterPro" id="IPR001387">
    <property type="entry name" value="Cro/C1-type_HTH"/>
</dbReference>
<evidence type="ECO:0000313" key="2">
    <source>
        <dbReference type="EMBL" id="MBA4864949.1"/>
    </source>
</evidence>
<gene>
    <name evidence="2" type="ORF">H1V43_27080</name>
</gene>
<accession>A0A7W2D552</accession>
<comment type="caution">
    <text evidence="2">The sequence shown here is derived from an EMBL/GenBank/DDBJ whole genome shotgun (WGS) entry which is preliminary data.</text>
</comment>
<reference evidence="2 3" key="1">
    <citation type="submission" date="2020-07" db="EMBL/GenBank/DDBJ databases">
        <title>Streptomyces isolated from Indian soil.</title>
        <authorList>
            <person name="Mandal S."/>
            <person name="Maiti P.K."/>
        </authorList>
    </citation>
    <scope>NUCLEOTIDE SEQUENCE [LARGE SCALE GENOMIC DNA]</scope>
    <source>
        <strain evidence="2 3">PSKA54</strain>
    </source>
</reference>
<evidence type="ECO:0000259" key="1">
    <source>
        <dbReference type="PROSITE" id="PS50943"/>
    </source>
</evidence>
<feature type="domain" description="HTH cro/C1-type" evidence="1">
    <location>
        <begin position="5"/>
        <end position="73"/>
    </location>
</feature>
<dbReference type="InterPro" id="IPR011990">
    <property type="entry name" value="TPR-like_helical_dom_sf"/>
</dbReference>
<evidence type="ECO:0000313" key="3">
    <source>
        <dbReference type="Proteomes" id="UP000586976"/>
    </source>
</evidence>
<dbReference type="CDD" id="cd00093">
    <property type="entry name" value="HTH_XRE"/>
    <property type="match status" value="1"/>
</dbReference>